<proteinExistence type="predicted"/>
<evidence type="ECO:0000313" key="3">
    <source>
        <dbReference type="Proteomes" id="UP000230000"/>
    </source>
</evidence>
<dbReference type="RefSeq" id="WP_100313545.1">
    <property type="nucleotide sequence ID" value="NZ_PGFG01000001.1"/>
</dbReference>
<reference evidence="2 3" key="1">
    <citation type="submission" date="2017-11" db="EMBL/GenBank/DDBJ databases">
        <title>Genomic Encyclopedia of Archaeal and Bacterial Type Strains, Phase II (KMG-II): From Individual Species to Whole Genera.</title>
        <authorList>
            <person name="Goeker M."/>
        </authorList>
    </citation>
    <scope>NUCLEOTIDE SEQUENCE [LARGE SCALE GENOMIC DNA]</scope>
    <source>
        <strain evidence="2 3">DSM 27268</strain>
    </source>
</reference>
<evidence type="ECO:0000256" key="1">
    <source>
        <dbReference type="SAM" id="Phobius"/>
    </source>
</evidence>
<dbReference type="AlphaFoldDB" id="A0A2M9CSE5"/>
<protein>
    <submittedName>
        <fullName evidence="2">Uncharacterized protein</fullName>
    </submittedName>
</protein>
<sequence length="186" mass="22071">MKRRIPYIDIPALVDEMYLLLVQLIVIALVMQKRLYARDGFQKPKLRWGNGLFDLFTGLMLVTVKPPFDFTLYQLSRSEFQIPAWCRKIWRVVKYLLVGLGLFLLSYCLPEEKIIPASRKQMGKTSRAGSGGHSHSSFHHWFTHYLTTIYLRLICIFSARLFRWYIPFCTYPVQRPVFLMNRVFRK</sequence>
<keyword evidence="1" id="KW-0472">Membrane</keyword>
<feature type="transmembrane region" description="Helical" evidence="1">
    <location>
        <begin position="88"/>
        <end position="109"/>
    </location>
</feature>
<dbReference type="OrthoDB" id="9825871at2"/>
<feature type="transmembrane region" description="Helical" evidence="1">
    <location>
        <begin position="17"/>
        <end position="36"/>
    </location>
</feature>
<dbReference type="EMBL" id="PGFG01000001">
    <property type="protein sequence ID" value="PJJ74862.1"/>
    <property type="molecule type" value="Genomic_DNA"/>
</dbReference>
<feature type="transmembrane region" description="Helical" evidence="1">
    <location>
        <begin position="48"/>
        <end position="68"/>
    </location>
</feature>
<keyword evidence="1" id="KW-1133">Transmembrane helix</keyword>
<dbReference type="Proteomes" id="UP000230000">
    <property type="component" value="Unassembled WGS sequence"/>
</dbReference>
<comment type="caution">
    <text evidence="2">The sequence shown here is derived from an EMBL/GenBank/DDBJ whole genome shotgun (WGS) entry which is preliminary data.</text>
</comment>
<organism evidence="2 3">
    <name type="scientific">Thermoflavifilum aggregans</name>
    <dbReference type="NCBI Taxonomy" id="454188"/>
    <lineage>
        <taxon>Bacteria</taxon>
        <taxon>Pseudomonadati</taxon>
        <taxon>Bacteroidota</taxon>
        <taxon>Chitinophagia</taxon>
        <taxon>Chitinophagales</taxon>
        <taxon>Chitinophagaceae</taxon>
        <taxon>Thermoflavifilum</taxon>
    </lineage>
</organism>
<keyword evidence="3" id="KW-1185">Reference proteome</keyword>
<name>A0A2M9CSE5_9BACT</name>
<evidence type="ECO:0000313" key="2">
    <source>
        <dbReference type="EMBL" id="PJJ74862.1"/>
    </source>
</evidence>
<keyword evidence="1" id="KW-0812">Transmembrane</keyword>
<accession>A0A2M9CSE5</accession>
<gene>
    <name evidence="2" type="ORF">BXY57_0426</name>
</gene>